<comment type="caution">
    <text evidence="2">The sequence shown here is derived from an EMBL/GenBank/DDBJ whole genome shotgun (WGS) entry which is preliminary data.</text>
</comment>
<feature type="compositionally biased region" description="Low complexity" evidence="1">
    <location>
        <begin position="1"/>
        <end position="23"/>
    </location>
</feature>
<dbReference type="EMBL" id="CAJSLV010000060">
    <property type="protein sequence ID" value="CAG6395214.1"/>
    <property type="molecule type" value="Genomic_DNA"/>
</dbReference>
<proteinExistence type="predicted"/>
<feature type="region of interest" description="Disordered" evidence="1">
    <location>
        <begin position="44"/>
        <end position="64"/>
    </location>
</feature>
<keyword evidence="3" id="KW-1185">Reference proteome</keyword>
<protein>
    <submittedName>
        <fullName evidence="2">Uncharacterized protein</fullName>
    </submittedName>
</protein>
<accession>A0A9W4E8B8</accession>
<gene>
    <name evidence="2" type="ORF">SCOCK_300024</name>
</gene>
<reference evidence="2" key="1">
    <citation type="submission" date="2021-05" db="EMBL/GenBank/DDBJ databases">
        <authorList>
            <person name="Arsene-Ploetze F."/>
        </authorList>
    </citation>
    <scope>NUCLEOTIDE SEQUENCE</scope>
    <source>
        <strain evidence="2">DSM 42138</strain>
    </source>
</reference>
<name>A0A9W4E8B8_9ACTN</name>
<evidence type="ECO:0000313" key="2">
    <source>
        <dbReference type="EMBL" id="CAG6395214.1"/>
    </source>
</evidence>
<dbReference type="AlphaFoldDB" id="A0A9W4E8B8"/>
<feature type="region of interest" description="Disordered" evidence="1">
    <location>
        <begin position="1"/>
        <end position="27"/>
    </location>
</feature>
<organism evidence="2 3">
    <name type="scientific">Actinacidiphila cocklensis</name>
    <dbReference type="NCBI Taxonomy" id="887465"/>
    <lineage>
        <taxon>Bacteria</taxon>
        <taxon>Bacillati</taxon>
        <taxon>Actinomycetota</taxon>
        <taxon>Actinomycetes</taxon>
        <taxon>Kitasatosporales</taxon>
        <taxon>Streptomycetaceae</taxon>
        <taxon>Actinacidiphila</taxon>
    </lineage>
</organism>
<evidence type="ECO:0000313" key="3">
    <source>
        <dbReference type="Proteomes" id="UP001152519"/>
    </source>
</evidence>
<sequence length="80" mass="8921">MEAPAANRSAASNRIRSRNACRSGVSPPPCGYLIQTAYRDNHTLSACPQRHPSYKLSRGGRRRALRRRTVTGRFASLPRL</sequence>
<dbReference type="Proteomes" id="UP001152519">
    <property type="component" value="Unassembled WGS sequence"/>
</dbReference>
<evidence type="ECO:0000256" key="1">
    <source>
        <dbReference type="SAM" id="MobiDB-lite"/>
    </source>
</evidence>